<protein>
    <submittedName>
        <fullName evidence="1">Uncharacterized protein</fullName>
    </submittedName>
</protein>
<evidence type="ECO:0000313" key="1">
    <source>
        <dbReference type="EMBL" id="PLW10491.1"/>
    </source>
</evidence>
<comment type="caution">
    <text evidence="1">The sequence shown here is derived from an EMBL/GenBank/DDBJ whole genome shotgun (WGS) entry which is preliminary data.</text>
</comment>
<evidence type="ECO:0000313" key="2">
    <source>
        <dbReference type="Proteomes" id="UP000235392"/>
    </source>
</evidence>
<dbReference type="EMBL" id="PGCI01000961">
    <property type="protein sequence ID" value="PLW10491.1"/>
    <property type="molecule type" value="Genomic_DNA"/>
</dbReference>
<name>A0A2N5SB54_9BASI</name>
<reference evidence="1 2" key="1">
    <citation type="submission" date="2017-11" db="EMBL/GenBank/DDBJ databases">
        <title>De novo assembly and phasing of dikaryotic genomes from two isolates of Puccinia coronata f. sp. avenae, the causal agent of oat crown rust.</title>
        <authorList>
            <person name="Miller M.E."/>
            <person name="Zhang Y."/>
            <person name="Omidvar V."/>
            <person name="Sperschneider J."/>
            <person name="Schwessinger B."/>
            <person name="Raley C."/>
            <person name="Palmer J.M."/>
            <person name="Garnica D."/>
            <person name="Upadhyaya N."/>
            <person name="Rathjen J."/>
            <person name="Taylor J.M."/>
            <person name="Park R.F."/>
            <person name="Dodds P.N."/>
            <person name="Hirsch C.D."/>
            <person name="Kianian S.F."/>
            <person name="Figueroa M."/>
        </authorList>
    </citation>
    <scope>NUCLEOTIDE SEQUENCE [LARGE SCALE GENOMIC DNA]</scope>
    <source>
        <strain evidence="1">12SD80</strain>
    </source>
</reference>
<proteinExistence type="predicted"/>
<gene>
    <name evidence="1" type="ORF">PCASD_21905</name>
</gene>
<accession>A0A2N5SB54</accession>
<organism evidence="1 2">
    <name type="scientific">Puccinia coronata f. sp. avenae</name>
    <dbReference type="NCBI Taxonomy" id="200324"/>
    <lineage>
        <taxon>Eukaryota</taxon>
        <taxon>Fungi</taxon>
        <taxon>Dikarya</taxon>
        <taxon>Basidiomycota</taxon>
        <taxon>Pucciniomycotina</taxon>
        <taxon>Pucciniomycetes</taxon>
        <taxon>Pucciniales</taxon>
        <taxon>Pucciniaceae</taxon>
        <taxon>Puccinia</taxon>
    </lineage>
</organism>
<dbReference type="AlphaFoldDB" id="A0A2N5SB54"/>
<sequence>MQQNPCHVRYNECSPCAITSHHSYRTVAGIPLHAVLKNMIRTRLELMTSRVSTRPVGMMCEASVITNYTTGPLRFHSSACTLYDPHPSYAYANTFDPQAAPQLKNMGWGRCCA</sequence>
<dbReference type="Proteomes" id="UP000235392">
    <property type="component" value="Unassembled WGS sequence"/>
</dbReference>